<dbReference type="EMBL" id="JAUDEO010000051">
    <property type="protein sequence ID" value="MDM8334467.1"/>
    <property type="molecule type" value="Genomic_DNA"/>
</dbReference>
<protein>
    <submittedName>
        <fullName evidence="2">Uncharacterized protein</fullName>
    </submittedName>
</protein>
<gene>
    <name evidence="2" type="ORF">QUW46_07790</name>
</gene>
<dbReference type="RefSeq" id="WP_289561008.1">
    <property type="nucleotide sequence ID" value="NZ_JAUDEO010000051.1"/>
</dbReference>
<evidence type="ECO:0000313" key="2">
    <source>
        <dbReference type="EMBL" id="MDM8334467.1"/>
    </source>
</evidence>
<comment type="caution">
    <text evidence="2">The sequence shown here is derived from an EMBL/GenBank/DDBJ whole genome shotgun (WGS) entry which is preliminary data.</text>
</comment>
<feature type="compositionally biased region" description="Polar residues" evidence="1">
    <location>
        <begin position="186"/>
        <end position="195"/>
    </location>
</feature>
<proteinExistence type="predicted"/>
<feature type="compositionally biased region" description="Polar residues" evidence="1">
    <location>
        <begin position="151"/>
        <end position="171"/>
    </location>
</feature>
<accession>A0ABT7VP12</accession>
<keyword evidence="3" id="KW-1185">Reference proteome</keyword>
<name>A0ABT7VP12_9LACO</name>
<feature type="region of interest" description="Disordered" evidence="1">
    <location>
        <begin position="151"/>
        <end position="217"/>
    </location>
</feature>
<feature type="compositionally biased region" description="Basic and acidic residues" evidence="1">
    <location>
        <begin position="172"/>
        <end position="185"/>
    </location>
</feature>
<evidence type="ECO:0000313" key="3">
    <source>
        <dbReference type="Proteomes" id="UP001529423"/>
    </source>
</evidence>
<reference evidence="2" key="1">
    <citation type="submission" date="2023-06" db="EMBL/GenBank/DDBJ databases">
        <title>Identification and characterization of horizontal gene transfer across gut microbiota members of farm animals based on homology search.</title>
        <authorList>
            <person name="Schwarzerova J."/>
            <person name="Nykrynova M."/>
            <person name="Jureckova K."/>
            <person name="Cejkova D."/>
            <person name="Rychlik I."/>
        </authorList>
    </citation>
    <scope>NUCLEOTIDE SEQUENCE</scope>
    <source>
        <strain evidence="2">105_WCHN</strain>
    </source>
</reference>
<evidence type="ECO:0000256" key="1">
    <source>
        <dbReference type="SAM" id="MobiDB-lite"/>
    </source>
</evidence>
<dbReference type="Proteomes" id="UP001529423">
    <property type="component" value="Unassembled WGS sequence"/>
</dbReference>
<sequence length="332" mass="37443">MAERRMISKSLLMDNSFLSLGNDSKALYIYLLIFADDDGFVKRSVMVDGVLHSDDSNYQELEAAGLIISFDDEIKVITHWNGLETIREKLYSPTVYLKYRQELYIKVDYSYTKDAKDKDVFSSADNWVKNGRPKNIKDFKPLIHQHLQEVQYQDSTSTVPVQDNDGTCTSPDKNRLDKNSIDKSRTAQSSSGQQSKENKYKYINSSSNGGMGENASLPAVSTSTMDNNATRENGVITGEDSGVTTSSNETEINYLFDYLNGLLDGEDIPTDNERLRKLFDTALDNYRPEVIRQALEQLMTFLNGYPTSQIPSTLANHLTEAIKQVTANENQE</sequence>
<organism evidence="2 3">
    <name type="scientific">Limosilactobacillus panis</name>
    <dbReference type="NCBI Taxonomy" id="47493"/>
    <lineage>
        <taxon>Bacteria</taxon>
        <taxon>Bacillati</taxon>
        <taxon>Bacillota</taxon>
        <taxon>Bacilli</taxon>
        <taxon>Lactobacillales</taxon>
        <taxon>Lactobacillaceae</taxon>
        <taxon>Limosilactobacillus</taxon>
    </lineage>
</organism>
<reference evidence="2" key="2">
    <citation type="submission" date="2023-06" db="EMBL/GenBank/DDBJ databases">
        <authorList>
            <person name="Zeman M."/>
            <person name="Kubasova T."/>
            <person name="Jahodarova E."/>
            <person name="Nykrynova M."/>
            <person name="Rychlik I."/>
        </authorList>
    </citation>
    <scope>NUCLEOTIDE SEQUENCE</scope>
    <source>
        <strain evidence="2">105_WCHN</strain>
    </source>
</reference>